<proteinExistence type="inferred from homology"/>
<keyword evidence="3" id="KW-0964">Secreted</keyword>
<evidence type="ECO:0000256" key="5">
    <source>
        <dbReference type="ARBA" id="ARBA00023157"/>
    </source>
</evidence>
<dbReference type="PRINTS" id="PR00669">
    <property type="entry name" value="INHIBINA"/>
</dbReference>
<keyword evidence="5" id="KW-1015">Disulfide bond</keyword>
<evidence type="ECO:0000256" key="6">
    <source>
        <dbReference type="ARBA" id="ARBA00023180"/>
    </source>
</evidence>
<dbReference type="Pfam" id="PF00019">
    <property type="entry name" value="TGF_beta"/>
    <property type="match status" value="1"/>
</dbReference>
<dbReference type="AlphaFoldDB" id="A0A485PJ03"/>
<keyword evidence="10" id="KW-1185">Reference proteome</keyword>
<keyword evidence="4 7" id="KW-0339">Growth factor</keyword>
<dbReference type="InterPro" id="IPR029034">
    <property type="entry name" value="Cystine-knot_cytokine"/>
</dbReference>
<evidence type="ECO:0000256" key="1">
    <source>
        <dbReference type="ARBA" id="ARBA00004613"/>
    </source>
</evidence>
<evidence type="ECO:0000259" key="8">
    <source>
        <dbReference type="PROSITE" id="PS51362"/>
    </source>
</evidence>
<evidence type="ECO:0000256" key="2">
    <source>
        <dbReference type="ARBA" id="ARBA00006656"/>
    </source>
</evidence>
<dbReference type="GO" id="GO:0005125">
    <property type="term" value="F:cytokine activity"/>
    <property type="evidence" value="ECO:0007669"/>
    <property type="project" value="TreeGrafter"/>
</dbReference>
<comment type="similarity">
    <text evidence="2 7">Belongs to the TGF-beta family.</text>
</comment>
<gene>
    <name evidence="9" type="ORF">LYPA_23C016247</name>
</gene>
<accession>A0A485PJ03</accession>
<dbReference type="PROSITE" id="PS00250">
    <property type="entry name" value="TGF_BETA_1"/>
    <property type="match status" value="1"/>
</dbReference>
<dbReference type="InterPro" id="IPR015615">
    <property type="entry name" value="TGF-beta-rel"/>
</dbReference>
<dbReference type="SMART" id="SM00204">
    <property type="entry name" value="TGFB"/>
    <property type="match status" value="1"/>
</dbReference>
<protein>
    <submittedName>
        <fullName evidence="9">Bone morphogenetic protein 8a-like</fullName>
    </submittedName>
</protein>
<comment type="subcellular location">
    <subcellularLocation>
        <location evidence="1">Secreted</location>
    </subcellularLocation>
</comment>
<evidence type="ECO:0000256" key="4">
    <source>
        <dbReference type="ARBA" id="ARBA00023030"/>
    </source>
</evidence>
<dbReference type="EMBL" id="CAAGRJ010035266">
    <property type="protein sequence ID" value="VFV44213.1"/>
    <property type="molecule type" value="Genomic_DNA"/>
</dbReference>
<dbReference type="GO" id="GO:0008083">
    <property type="term" value="F:growth factor activity"/>
    <property type="evidence" value="ECO:0007669"/>
    <property type="project" value="UniProtKB-KW"/>
</dbReference>
<evidence type="ECO:0000313" key="9">
    <source>
        <dbReference type="EMBL" id="VFV44213.1"/>
    </source>
</evidence>
<keyword evidence="6" id="KW-0325">Glycoprotein</keyword>
<dbReference type="PROSITE" id="PS51362">
    <property type="entry name" value="TGF_BETA_2"/>
    <property type="match status" value="1"/>
</dbReference>
<dbReference type="GO" id="GO:0005615">
    <property type="term" value="C:extracellular space"/>
    <property type="evidence" value="ECO:0007669"/>
    <property type="project" value="TreeGrafter"/>
</dbReference>
<evidence type="ECO:0000313" key="10">
    <source>
        <dbReference type="Proteomes" id="UP000386466"/>
    </source>
</evidence>
<evidence type="ECO:0000256" key="3">
    <source>
        <dbReference type="ARBA" id="ARBA00022525"/>
    </source>
</evidence>
<dbReference type="PANTHER" id="PTHR11848">
    <property type="entry name" value="TGF-BETA FAMILY"/>
    <property type="match status" value="1"/>
</dbReference>
<name>A0A485PJ03_LYNPA</name>
<dbReference type="SUPFAM" id="SSF57501">
    <property type="entry name" value="Cystine-knot cytokines"/>
    <property type="match status" value="1"/>
</dbReference>
<reference evidence="9 10" key="1">
    <citation type="submission" date="2019-01" db="EMBL/GenBank/DDBJ databases">
        <authorList>
            <person name="Alioto T."/>
            <person name="Alioto T."/>
        </authorList>
    </citation>
    <scope>NUCLEOTIDE SEQUENCE [LARGE SCALE GENOMIC DNA]</scope>
</reference>
<evidence type="ECO:0000256" key="7">
    <source>
        <dbReference type="RuleBase" id="RU000354"/>
    </source>
</evidence>
<dbReference type="InterPro" id="IPR001839">
    <property type="entry name" value="TGF-b_C"/>
</dbReference>
<dbReference type="Gene3D" id="2.10.90.10">
    <property type="entry name" value="Cystine-knot cytokines"/>
    <property type="match status" value="1"/>
</dbReference>
<dbReference type="InterPro" id="IPR017948">
    <property type="entry name" value="TGFb_CS"/>
</dbReference>
<dbReference type="PANTHER" id="PTHR11848:SF119">
    <property type="entry name" value="TGF-BETA FAMILY PROFILE DOMAIN-CONTAINING PROTEIN"/>
    <property type="match status" value="1"/>
</dbReference>
<feature type="domain" description="TGF-beta family profile" evidence="8">
    <location>
        <begin position="41"/>
        <end position="176"/>
    </location>
</feature>
<sequence>MGLMRSNASVSLHSFIHQVCPVGCPPPWELPVEAAQSRNPRTDLASVPADDVHGTDGRQVCRRHELYVSFQDLGWLDWVIAPQGYSAYYCEGECSFPLDSCMNATNHAILQSLVSTASILSPPTGRGLVQPGGWKRLLGSQGALPTLHCGHTQLTSHVCTGTGPYVAPFTCRPLGI</sequence>
<organism evidence="9 10">
    <name type="scientific">Lynx pardinus</name>
    <name type="common">Iberian lynx</name>
    <name type="synonym">Felis pardina</name>
    <dbReference type="NCBI Taxonomy" id="191816"/>
    <lineage>
        <taxon>Eukaryota</taxon>
        <taxon>Metazoa</taxon>
        <taxon>Chordata</taxon>
        <taxon>Craniata</taxon>
        <taxon>Vertebrata</taxon>
        <taxon>Euteleostomi</taxon>
        <taxon>Mammalia</taxon>
        <taxon>Eutheria</taxon>
        <taxon>Laurasiatheria</taxon>
        <taxon>Carnivora</taxon>
        <taxon>Feliformia</taxon>
        <taxon>Felidae</taxon>
        <taxon>Felinae</taxon>
        <taxon>Lynx</taxon>
    </lineage>
</organism>
<dbReference type="Proteomes" id="UP000386466">
    <property type="component" value="Unassembled WGS sequence"/>
</dbReference>